<dbReference type="EMBL" id="JACHHQ010000003">
    <property type="protein sequence ID" value="MBB5199629.1"/>
    <property type="molecule type" value="Genomic_DNA"/>
</dbReference>
<feature type="domain" description="Glycosyltransferase 2-like" evidence="13">
    <location>
        <begin position="230"/>
        <end position="447"/>
    </location>
</feature>
<evidence type="ECO:0000313" key="15">
    <source>
        <dbReference type="Proteomes" id="UP000571084"/>
    </source>
</evidence>
<comment type="catalytic activity">
    <reaction evidence="8">
        <text>a 1,2-diacyl-sn-glycerol + UDP-alpha-D-glucose = a 1,2-diacyl-3-O-(beta-D-glucopyranosyl)-sn-glycerol + UDP + H(+)</text>
        <dbReference type="Rhea" id="RHEA:17285"/>
        <dbReference type="ChEBI" id="CHEBI:15378"/>
        <dbReference type="ChEBI" id="CHEBI:17815"/>
        <dbReference type="ChEBI" id="CHEBI:58223"/>
        <dbReference type="ChEBI" id="CHEBI:58885"/>
        <dbReference type="ChEBI" id="CHEBI:75799"/>
        <dbReference type="EC" id="2.4.1.336"/>
    </reaction>
</comment>
<comment type="subcellular location">
    <subcellularLocation>
        <location evidence="1">Membrane</location>
        <topology evidence="1">Multi-pass membrane protein</topology>
    </subcellularLocation>
</comment>
<feature type="transmembrane region" description="Helical" evidence="12">
    <location>
        <begin position="542"/>
        <end position="565"/>
    </location>
</feature>
<keyword evidence="7 12" id="KW-0472">Membrane</keyword>
<evidence type="ECO:0000256" key="10">
    <source>
        <dbReference type="ARBA" id="ARBA00068721"/>
    </source>
</evidence>
<feature type="transmembrane region" description="Helical" evidence="12">
    <location>
        <begin position="12"/>
        <end position="29"/>
    </location>
</feature>
<protein>
    <recommendedName>
        <fullName evidence="10">Beta-monoglucosyldiacylglycerol synthase</fullName>
        <ecNumber evidence="9">2.4.1.336</ecNumber>
    </recommendedName>
    <alternativeName>
        <fullName evidence="11">UDP-glucose:1,2-diacylglycerol 3-beta-D-glucosyltransferase</fullName>
    </alternativeName>
</protein>
<dbReference type="InterPro" id="IPR029044">
    <property type="entry name" value="Nucleotide-diphossugar_trans"/>
</dbReference>
<gene>
    <name evidence="14" type="ORF">HNR39_001461</name>
</gene>
<dbReference type="Gene3D" id="3.90.550.10">
    <property type="entry name" value="Spore Coat Polysaccharide Biosynthesis Protein SpsA, Chain A"/>
    <property type="match status" value="1"/>
</dbReference>
<evidence type="ECO:0000256" key="12">
    <source>
        <dbReference type="SAM" id="Phobius"/>
    </source>
</evidence>
<dbReference type="GO" id="GO:0016758">
    <property type="term" value="F:hexosyltransferase activity"/>
    <property type="evidence" value="ECO:0007669"/>
    <property type="project" value="TreeGrafter"/>
</dbReference>
<dbReference type="FunFam" id="3.90.550.10:FF:000164">
    <property type="entry name" value="Beta-(1-3)-glucosyl transferase"/>
    <property type="match status" value="1"/>
</dbReference>
<organism evidence="14 15">
    <name type="scientific">Glaciimonas immobilis</name>
    <dbReference type="NCBI Taxonomy" id="728004"/>
    <lineage>
        <taxon>Bacteria</taxon>
        <taxon>Pseudomonadati</taxon>
        <taxon>Pseudomonadota</taxon>
        <taxon>Betaproteobacteria</taxon>
        <taxon>Burkholderiales</taxon>
        <taxon>Oxalobacteraceae</taxon>
        <taxon>Glaciimonas</taxon>
    </lineage>
</organism>
<evidence type="ECO:0000256" key="3">
    <source>
        <dbReference type="ARBA" id="ARBA00022679"/>
    </source>
</evidence>
<dbReference type="Proteomes" id="UP000571084">
    <property type="component" value="Unassembled WGS sequence"/>
</dbReference>
<dbReference type="InterPro" id="IPR050321">
    <property type="entry name" value="Glycosyltr_2/OpgH_subfam"/>
</dbReference>
<evidence type="ECO:0000256" key="6">
    <source>
        <dbReference type="ARBA" id="ARBA00022989"/>
    </source>
</evidence>
<feature type="transmembrane region" description="Helical" evidence="12">
    <location>
        <begin position="438"/>
        <end position="461"/>
    </location>
</feature>
<evidence type="ECO:0000256" key="7">
    <source>
        <dbReference type="ARBA" id="ARBA00023136"/>
    </source>
</evidence>
<evidence type="ECO:0000256" key="8">
    <source>
        <dbReference type="ARBA" id="ARBA00053004"/>
    </source>
</evidence>
<sequence>MFDKRSPGHHSAAVLLTMLPAVGWLYWLAVYNQNLPSYCSLGLICTTFLLSKTGTWFRWTPAYVVCVAQAAIAVVWYAVNIVLRAESFPEELWVALFASVGCILFLIVAASMLDLVWFLGRRRFPVRDAIRQCEPPATWPGVCFQVPAYDEPPEMVINTISQLMQQDYPGKWMVQVIDNNTPDVLTWHPVRDFCAEYGDRIAFMHLDNWPGHKAGALNEGIRRLPSWVEHVAIVDADYLVAPDFLQMVVRQLADIRVAFVQTPQSYHGWRGSRFRESVFYMYEEYYQTRKPGRREVNGVICVGTMAVIRRSAIEEAGFWDETSCTEDAEVSVRLLGNGWLGLYDDRVKGVGIMPLDFNGLRRQRFRWALGMMHIFRKHWRLLFGLPQNGQLTLSQQLSLWGLANQYLAAWVPVASIGLLTLAVGDVMLGNGSVRVQALLLLPLAALFLQVWTTIACILLATRDDTRPIVIAGTIAVGWSLSWVTAWACICAFVSRRVVFLRTPKTGRDSTGWQVLRTALPETVLATASTLLMLWSLEKCPGYFSLIAGLLAIMFACAPLVTIAYVRNKRESDKIGIPKISEHETSA</sequence>
<dbReference type="GO" id="GO:0005886">
    <property type="term" value="C:plasma membrane"/>
    <property type="evidence" value="ECO:0007669"/>
    <property type="project" value="TreeGrafter"/>
</dbReference>
<dbReference type="Pfam" id="PF13632">
    <property type="entry name" value="Glyco_trans_2_3"/>
    <property type="match status" value="1"/>
</dbReference>
<comment type="caution">
    <text evidence="14">The sequence shown here is derived from an EMBL/GenBank/DDBJ whole genome shotgun (WGS) entry which is preliminary data.</text>
</comment>
<keyword evidence="2" id="KW-0328">Glycosyltransferase</keyword>
<keyword evidence="5" id="KW-0460">Magnesium</keyword>
<keyword evidence="15" id="KW-1185">Reference proteome</keyword>
<dbReference type="InterPro" id="IPR001173">
    <property type="entry name" value="Glyco_trans_2-like"/>
</dbReference>
<dbReference type="SUPFAM" id="SSF53448">
    <property type="entry name" value="Nucleotide-diphospho-sugar transferases"/>
    <property type="match status" value="1"/>
</dbReference>
<feature type="transmembrane region" description="Helical" evidence="12">
    <location>
        <begin position="514"/>
        <end position="536"/>
    </location>
</feature>
<dbReference type="RefSeq" id="WP_168056526.1">
    <property type="nucleotide sequence ID" value="NZ_JAAOZT010000010.1"/>
</dbReference>
<evidence type="ECO:0000259" key="13">
    <source>
        <dbReference type="Pfam" id="PF13632"/>
    </source>
</evidence>
<feature type="transmembrane region" description="Helical" evidence="12">
    <location>
        <begin position="406"/>
        <end position="426"/>
    </location>
</feature>
<evidence type="ECO:0000256" key="9">
    <source>
        <dbReference type="ARBA" id="ARBA00066964"/>
    </source>
</evidence>
<proteinExistence type="predicted"/>
<feature type="transmembrane region" description="Helical" evidence="12">
    <location>
        <begin position="467"/>
        <end position="493"/>
    </location>
</feature>
<reference evidence="14 15" key="1">
    <citation type="submission" date="2020-08" db="EMBL/GenBank/DDBJ databases">
        <title>Genomic Encyclopedia of Type Strains, Phase IV (KMG-IV): sequencing the most valuable type-strain genomes for metagenomic binning, comparative biology and taxonomic classification.</title>
        <authorList>
            <person name="Goeker M."/>
        </authorList>
    </citation>
    <scope>NUCLEOTIDE SEQUENCE [LARGE SCALE GENOMIC DNA]</scope>
    <source>
        <strain evidence="14 15">DSM 23240</strain>
    </source>
</reference>
<evidence type="ECO:0000256" key="4">
    <source>
        <dbReference type="ARBA" id="ARBA00022692"/>
    </source>
</evidence>
<keyword evidence="6 12" id="KW-1133">Transmembrane helix</keyword>
<evidence type="ECO:0000256" key="2">
    <source>
        <dbReference type="ARBA" id="ARBA00022676"/>
    </source>
</evidence>
<evidence type="ECO:0000313" key="14">
    <source>
        <dbReference type="EMBL" id="MBB5199629.1"/>
    </source>
</evidence>
<name>A0A840RT40_9BURK</name>
<dbReference type="PANTHER" id="PTHR43867:SF4">
    <property type="entry name" value="BETA-(1-3)-GLUCOSYL TRANSFERASE"/>
    <property type="match status" value="1"/>
</dbReference>
<evidence type="ECO:0000256" key="11">
    <source>
        <dbReference type="ARBA" id="ARBA00078564"/>
    </source>
</evidence>
<feature type="transmembrane region" description="Helical" evidence="12">
    <location>
        <begin position="63"/>
        <end position="83"/>
    </location>
</feature>
<accession>A0A840RT40</accession>
<dbReference type="PANTHER" id="PTHR43867">
    <property type="entry name" value="CELLULOSE SYNTHASE CATALYTIC SUBUNIT A [UDP-FORMING]"/>
    <property type="match status" value="1"/>
</dbReference>
<evidence type="ECO:0000256" key="1">
    <source>
        <dbReference type="ARBA" id="ARBA00004141"/>
    </source>
</evidence>
<keyword evidence="3 14" id="KW-0808">Transferase</keyword>
<feature type="transmembrane region" description="Helical" evidence="12">
    <location>
        <begin position="95"/>
        <end position="119"/>
    </location>
</feature>
<dbReference type="EC" id="2.4.1.336" evidence="9"/>
<evidence type="ECO:0000256" key="5">
    <source>
        <dbReference type="ARBA" id="ARBA00022842"/>
    </source>
</evidence>
<dbReference type="AlphaFoldDB" id="A0A840RT40"/>
<keyword evidence="4 12" id="KW-0812">Transmembrane</keyword>